<keyword evidence="4" id="KW-0309">Germination</keyword>
<protein>
    <submittedName>
        <fullName evidence="9">Spore gernimation protein</fullName>
    </submittedName>
</protein>
<feature type="transmembrane region" description="Helical" evidence="8">
    <location>
        <begin position="242"/>
        <end position="261"/>
    </location>
</feature>
<evidence type="ECO:0000256" key="2">
    <source>
        <dbReference type="ARBA" id="ARBA00007998"/>
    </source>
</evidence>
<evidence type="ECO:0000256" key="1">
    <source>
        <dbReference type="ARBA" id="ARBA00004141"/>
    </source>
</evidence>
<evidence type="ECO:0000256" key="3">
    <source>
        <dbReference type="ARBA" id="ARBA00022448"/>
    </source>
</evidence>
<dbReference type="GO" id="GO:0016020">
    <property type="term" value="C:membrane"/>
    <property type="evidence" value="ECO:0007669"/>
    <property type="project" value="UniProtKB-SubCell"/>
</dbReference>
<evidence type="ECO:0000256" key="6">
    <source>
        <dbReference type="ARBA" id="ARBA00022989"/>
    </source>
</evidence>
<comment type="similarity">
    <text evidence="2">Belongs to the amino acid-polyamine-organocation (APC) superfamily. Spore germination protein (SGP) (TC 2.A.3.9) family.</text>
</comment>
<feature type="transmembrane region" description="Helical" evidence="8">
    <location>
        <begin position="388"/>
        <end position="407"/>
    </location>
</feature>
<dbReference type="GO" id="GO:0009847">
    <property type="term" value="P:spore germination"/>
    <property type="evidence" value="ECO:0007669"/>
    <property type="project" value="InterPro"/>
</dbReference>
<dbReference type="PANTHER" id="PTHR34975:SF2">
    <property type="entry name" value="SPORE GERMINATION PROTEIN A2"/>
    <property type="match status" value="1"/>
</dbReference>
<evidence type="ECO:0000313" key="10">
    <source>
        <dbReference type="Proteomes" id="UP000266482"/>
    </source>
</evidence>
<dbReference type="OrthoDB" id="2829675at2"/>
<evidence type="ECO:0000256" key="5">
    <source>
        <dbReference type="ARBA" id="ARBA00022692"/>
    </source>
</evidence>
<feature type="transmembrane region" description="Helical" evidence="8">
    <location>
        <begin position="70"/>
        <end position="92"/>
    </location>
</feature>
<dbReference type="NCBIfam" id="TIGR00912">
    <property type="entry name" value="2A0309"/>
    <property type="match status" value="1"/>
</dbReference>
<organism evidence="9 10">
    <name type="scientific">Paenibacillus nanensis</name>
    <dbReference type="NCBI Taxonomy" id="393251"/>
    <lineage>
        <taxon>Bacteria</taxon>
        <taxon>Bacillati</taxon>
        <taxon>Bacillota</taxon>
        <taxon>Bacilli</taxon>
        <taxon>Bacillales</taxon>
        <taxon>Paenibacillaceae</taxon>
        <taxon>Paenibacillus</taxon>
    </lineage>
</organism>
<feature type="transmembrane region" description="Helical" evidence="8">
    <location>
        <begin position="168"/>
        <end position="192"/>
    </location>
</feature>
<keyword evidence="5 8" id="KW-0812">Transmembrane</keyword>
<feature type="transmembrane region" description="Helical" evidence="8">
    <location>
        <begin position="204"/>
        <end position="222"/>
    </location>
</feature>
<name>A0A3A1UP39_9BACL</name>
<feature type="transmembrane region" description="Helical" evidence="8">
    <location>
        <begin position="273"/>
        <end position="298"/>
    </location>
</feature>
<dbReference type="Proteomes" id="UP000266482">
    <property type="component" value="Unassembled WGS sequence"/>
</dbReference>
<dbReference type="PANTHER" id="PTHR34975">
    <property type="entry name" value="SPORE GERMINATION PROTEIN A2"/>
    <property type="match status" value="1"/>
</dbReference>
<feature type="transmembrane region" description="Helical" evidence="8">
    <location>
        <begin position="98"/>
        <end position="117"/>
    </location>
</feature>
<evidence type="ECO:0000256" key="8">
    <source>
        <dbReference type="SAM" id="Phobius"/>
    </source>
</evidence>
<dbReference type="EMBL" id="QXQA01000015">
    <property type="protein sequence ID" value="RIX50327.1"/>
    <property type="molecule type" value="Genomic_DNA"/>
</dbReference>
<accession>A0A3A1UP39</accession>
<comment type="caution">
    <text evidence="9">The sequence shown here is derived from an EMBL/GenBank/DDBJ whole genome shotgun (WGS) entry which is preliminary data.</text>
</comment>
<dbReference type="InterPro" id="IPR004761">
    <property type="entry name" value="Spore_GerAB"/>
</dbReference>
<comment type="subcellular location">
    <subcellularLocation>
        <location evidence="1">Membrane</location>
        <topology evidence="1">Multi-pass membrane protein</topology>
    </subcellularLocation>
</comment>
<dbReference type="AlphaFoldDB" id="A0A3A1UP39"/>
<feature type="transmembrane region" description="Helical" evidence="8">
    <location>
        <begin position="328"/>
        <end position="348"/>
    </location>
</feature>
<gene>
    <name evidence="9" type="ORF">D3P08_21015</name>
</gene>
<sequence>MLRRRIPSTNIWGLVFALQPSSSGLISLHSCRPSIQALYWSNWSHWFHLSRSTYLERAEISLQKITSRQIVIIGTIYTLVTTLITVPTQMVYYARQHVGISLIVSAAVVLFGIWMITKVLGRFPKQDLFQALINRYPVGGRITSALYVLFFFYVAVRDLRLVTDFTNVVLLPTTPLGVIAFLVMISAVFLVYGGVEVLGRATEIYGILLLLLLLSIPFVLFGEYDIQFARPFLEFNTPGILIGSWFVLPYLGEIIGIAFMFTNGKLRFKHASLGLLLGTLAMLTLLVQSVLILGIPIMSRMLYPTYELVRQIRVTDFLDRFDLPIVGIWYPAMIAKIGYSIFIVCNGIKRVVPESSGQRLVYPVGLLIFVCSIWFFESSIQLFNLNRVWPMVAVCFLLLIPAVLLVAMRPKELTSGEDHEKGAG</sequence>
<keyword evidence="10" id="KW-1185">Reference proteome</keyword>
<keyword evidence="7 8" id="KW-0472">Membrane</keyword>
<proteinExistence type="inferred from homology"/>
<feature type="transmembrane region" description="Helical" evidence="8">
    <location>
        <begin position="138"/>
        <end position="156"/>
    </location>
</feature>
<evidence type="ECO:0000313" key="9">
    <source>
        <dbReference type="EMBL" id="RIX50327.1"/>
    </source>
</evidence>
<dbReference type="Pfam" id="PF03845">
    <property type="entry name" value="Spore_permease"/>
    <property type="match status" value="1"/>
</dbReference>
<keyword evidence="3" id="KW-0813">Transport</keyword>
<reference evidence="9 10" key="1">
    <citation type="submission" date="2018-09" db="EMBL/GenBank/DDBJ databases">
        <title>Paenibacillus aracenensis nov. sp. isolated from a cave in southern Spain.</title>
        <authorList>
            <person name="Jurado V."/>
            <person name="Gutierrez-Patricio S."/>
            <person name="Gonzalez-Pimentel J.L."/>
            <person name="Miller A.Z."/>
            <person name="Laiz L."/>
            <person name="Saiz-Jimenez C."/>
        </authorList>
    </citation>
    <scope>NUCLEOTIDE SEQUENCE [LARGE SCALE GENOMIC DNA]</scope>
    <source>
        <strain evidence="9 10">DSM 22867</strain>
    </source>
</reference>
<evidence type="ECO:0000256" key="7">
    <source>
        <dbReference type="ARBA" id="ARBA00023136"/>
    </source>
</evidence>
<keyword evidence="6 8" id="KW-1133">Transmembrane helix</keyword>
<evidence type="ECO:0000256" key="4">
    <source>
        <dbReference type="ARBA" id="ARBA00022544"/>
    </source>
</evidence>
<feature type="transmembrane region" description="Helical" evidence="8">
    <location>
        <begin position="360"/>
        <end position="376"/>
    </location>
</feature>